<dbReference type="WBParaSite" id="ASIM_0001684101-mRNA-1">
    <property type="protein sequence ID" value="ASIM_0001684101-mRNA-1"/>
    <property type="gene ID" value="ASIM_0001684101"/>
</dbReference>
<protein>
    <submittedName>
        <fullName evidence="3">Secreted protein</fullName>
    </submittedName>
</protein>
<evidence type="ECO:0000313" key="1">
    <source>
        <dbReference type="EMBL" id="VDK57238.1"/>
    </source>
</evidence>
<organism evidence="3">
    <name type="scientific">Anisakis simplex</name>
    <name type="common">Herring worm</name>
    <dbReference type="NCBI Taxonomy" id="6269"/>
    <lineage>
        <taxon>Eukaryota</taxon>
        <taxon>Metazoa</taxon>
        <taxon>Ecdysozoa</taxon>
        <taxon>Nematoda</taxon>
        <taxon>Chromadorea</taxon>
        <taxon>Rhabditida</taxon>
        <taxon>Spirurina</taxon>
        <taxon>Ascaridomorpha</taxon>
        <taxon>Ascaridoidea</taxon>
        <taxon>Anisakidae</taxon>
        <taxon>Anisakis</taxon>
        <taxon>Anisakis simplex complex</taxon>
    </lineage>
</organism>
<gene>
    <name evidence="1" type="ORF">ASIM_LOCUS16248</name>
</gene>
<dbReference type="Proteomes" id="UP000267096">
    <property type="component" value="Unassembled WGS sequence"/>
</dbReference>
<evidence type="ECO:0000313" key="3">
    <source>
        <dbReference type="WBParaSite" id="ASIM_0001684101-mRNA-1"/>
    </source>
</evidence>
<proteinExistence type="predicted"/>
<sequence length="88" mass="9873">MRVSHLDIFISISSCDCECKVKRWARAHCNIKPKVAVGRCPPTDAGHWPISRLQFCSTVSEQDQPFVAGQIKPIRGNQRLSASFGFTR</sequence>
<name>A0A0M3K7A0_ANISI</name>
<dbReference type="AlphaFoldDB" id="A0A0M3K7A0"/>
<reference evidence="1 2" key="2">
    <citation type="submission" date="2018-11" db="EMBL/GenBank/DDBJ databases">
        <authorList>
            <consortium name="Pathogen Informatics"/>
        </authorList>
    </citation>
    <scope>NUCLEOTIDE SEQUENCE [LARGE SCALE GENOMIC DNA]</scope>
</reference>
<dbReference type="EMBL" id="UYRR01032931">
    <property type="protein sequence ID" value="VDK57238.1"/>
    <property type="molecule type" value="Genomic_DNA"/>
</dbReference>
<reference evidence="3" key="1">
    <citation type="submission" date="2017-02" db="UniProtKB">
        <authorList>
            <consortium name="WormBaseParasite"/>
        </authorList>
    </citation>
    <scope>IDENTIFICATION</scope>
</reference>
<evidence type="ECO:0000313" key="2">
    <source>
        <dbReference type="Proteomes" id="UP000267096"/>
    </source>
</evidence>
<keyword evidence="2" id="KW-1185">Reference proteome</keyword>
<accession>A0A0M3K7A0</accession>